<dbReference type="Proteomes" id="UP000054007">
    <property type="component" value="Unassembled WGS sequence"/>
</dbReference>
<dbReference type="STRING" id="1314674.A0A0D7B6F3"/>
<evidence type="ECO:0000313" key="2">
    <source>
        <dbReference type="EMBL" id="KIY66153.1"/>
    </source>
</evidence>
<dbReference type="OrthoDB" id="2930561at2759"/>
<dbReference type="PANTHER" id="PTHR46929:SF3">
    <property type="entry name" value="MYB_SANT-LIKE DOMAIN-CONTAINING PROTEIN"/>
    <property type="match status" value="1"/>
</dbReference>
<gene>
    <name evidence="2" type="ORF">CYLTODRAFT_315771</name>
</gene>
<dbReference type="Pfam" id="PF12776">
    <property type="entry name" value="Myb_DNA-bind_3"/>
    <property type="match status" value="1"/>
</dbReference>
<dbReference type="EMBL" id="KN880564">
    <property type="protein sequence ID" value="KIY66153.1"/>
    <property type="molecule type" value="Genomic_DNA"/>
</dbReference>
<protein>
    <recommendedName>
        <fullName evidence="1">Myb/SANT-like domain-containing protein</fullName>
    </recommendedName>
</protein>
<accession>A0A0D7B6F3</accession>
<evidence type="ECO:0000313" key="3">
    <source>
        <dbReference type="Proteomes" id="UP000054007"/>
    </source>
</evidence>
<keyword evidence="3" id="KW-1185">Reference proteome</keyword>
<sequence length="125" mass="13935">PQCEWSKDEESLLLDGVCNELSRAGDGANLKKSFWTSLATGIPAENGAPKSAAACKTKYTRVRGTWKIVAGIIRNSGWSWDSTYGANITPELSTMWEEYVNANPKAAPYRNEGWIHEEIFRQIQP</sequence>
<evidence type="ECO:0000259" key="1">
    <source>
        <dbReference type="Pfam" id="PF12776"/>
    </source>
</evidence>
<proteinExistence type="predicted"/>
<organism evidence="2 3">
    <name type="scientific">Cylindrobasidium torrendii FP15055 ss-10</name>
    <dbReference type="NCBI Taxonomy" id="1314674"/>
    <lineage>
        <taxon>Eukaryota</taxon>
        <taxon>Fungi</taxon>
        <taxon>Dikarya</taxon>
        <taxon>Basidiomycota</taxon>
        <taxon>Agaricomycotina</taxon>
        <taxon>Agaricomycetes</taxon>
        <taxon>Agaricomycetidae</taxon>
        <taxon>Agaricales</taxon>
        <taxon>Marasmiineae</taxon>
        <taxon>Physalacriaceae</taxon>
        <taxon>Cylindrobasidium</taxon>
    </lineage>
</organism>
<dbReference type="InterPro" id="IPR024752">
    <property type="entry name" value="Myb/SANT-like_dom"/>
</dbReference>
<dbReference type="PANTHER" id="PTHR46929">
    <property type="entry name" value="EXPRESSED PROTEIN"/>
    <property type="match status" value="1"/>
</dbReference>
<name>A0A0D7B6F3_9AGAR</name>
<feature type="non-terminal residue" evidence="2">
    <location>
        <position position="1"/>
    </location>
</feature>
<reference evidence="2 3" key="1">
    <citation type="journal article" date="2015" name="Fungal Genet. Biol.">
        <title>Evolution of novel wood decay mechanisms in Agaricales revealed by the genome sequences of Fistulina hepatica and Cylindrobasidium torrendii.</title>
        <authorList>
            <person name="Floudas D."/>
            <person name="Held B.W."/>
            <person name="Riley R."/>
            <person name="Nagy L.G."/>
            <person name="Koehler G."/>
            <person name="Ransdell A.S."/>
            <person name="Younus H."/>
            <person name="Chow J."/>
            <person name="Chiniquy J."/>
            <person name="Lipzen A."/>
            <person name="Tritt A."/>
            <person name="Sun H."/>
            <person name="Haridas S."/>
            <person name="LaButti K."/>
            <person name="Ohm R.A."/>
            <person name="Kues U."/>
            <person name="Blanchette R.A."/>
            <person name="Grigoriev I.V."/>
            <person name="Minto R.E."/>
            <person name="Hibbett D.S."/>
        </authorList>
    </citation>
    <scope>NUCLEOTIDE SEQUENCE [LARGE SCALE GENOMIC DNA]</scope>
    <source>
        <strain evidence="2 3">FP15055 ss-10</strain>
    </source>
</reference>
<dbReference type="AlphaFoldDB" id="A0A0D7B6F3"/>
<feature type="domain" description="Myb/SANT-like" evidence="1">
    <location>
        <begin position="4"/>
        <end position="99"/>
    </location>
</feature>
<feature type="non-terminal residue" evidence="2">
    <location>
        <position position="125"/>
    </location>
</feature>